<gene>
    <name evidence="2" type="ORF">B1813_21130</name>
</gene>
<feature type="chain" id="PRO_5013093886" evidence="1">
    <location>
        <begin position="35"/>
        <end position="141"/>
    </location>
</feature>
<accession>A0A1V8ZXF0</accession>
<proteinExistence type="predicted"/>
<comment type="caution">
    <text evidence="2">The sequence shown here is derived from an EMBL/GenBank/DDBJ whole genome shotgun (WGS) entry which is preliminary data.</text>
</comment>
<dbReference type="AlphaFoldDB" id="A0A1V8ZXF0"/>
<dbReference type="Proteomes" id="UP000192591">
    <property type="component" value="Unassembled WGS sequence"/>
</dbReference>
<organism evidence="2 3">
    <name type="scientific">Saccharomonospora piscinae</name>
    <dbReference type="NCBI Taxonomy" id="687388"/>
    <lineage>
        <taxon>Bacteria</taxon>
        <taxon>Bacillati</taxon>
        <taxon>Actinomycetota</taxon>
        <taxon>Actinomycetes</taxon>
        <taxon>Pseudonocardiales</taxon>
        <taxon>Pseudonocardiaceae</taxon>
        <taxon>Saccharomonospora</taxon>
    </lineage>
</organism>
<name>A0A1V8ZXF0_SACPI</name>
<evidence type="ECO:0000256" key="1">
    <source>
        <dbReference type="SAM" id="SignalP"/>
    </source>
</evidence>
<reference evidence="2 3" key="1">
    <citation type="submission" date="2017-02" db="EMBL/GenBank/DDBJ databases">
        <title>Draft genome of Saccharomonospora sp. 154.</title>
        <authorList>
            <person name="Alonso-Carmona G.S."/>
            <person name="De La Haba R."/>
            <person name="Vera-Gargallo B."/>
            <person name="Sandoval-Trujillo A.H."/>
            <person name="Ramirez-Duran N."/>
            <person name="Ventosa A."/>
        </authorList>
    </citation>
    <scope>NUCLEOTIDE SEQUENCE [LARGE SCALE GENOMIC DNA]</scope>
    <source>
        <strain evidence="2 3">LRS4.154</strain>
    </source>
</reference>
<dbReference type="Pfam" id="PF03995">
    <property type="entry name" value="Inhibitor_I36"/>
    <property type="match status" value="1"/>
</dbReference>
<dbReference type="STRING" id="1962155.B1813_21130"/>
<keyword evidence="1" id="KW-0732">Signal</keyword>
<protein>
    <submittedName>
        <fullName evidence="2">Peptidase inhibitor I36</fullName>
    </submittedName>
</protein>
<feature type="signal peptide" evidence="1">
    <location>
        <begin position="1"/>
        <end position="34"/>
    </location>
</feature>
<dbReference type="RefSeq" id="WP_081194908.1">
    <property type="nucleotide sequence ID" value="NZ_MWIH01000009.1"/>
</dbReference>
<dbReference type="EMBL" id="MWIH01000009">
    <property type="protein sequence ID" value="OQO89446.1"/>
    <property type="molecule type" value="Genomic_DNA"/>
</dbReference>
<evidence type="ECO:0000313" key="3">
    <source>
        <dbReference type="Proteomes" id="UP000192591"/>
    </source>
</evidence>
<keyword evidence="3" id="KW-1185">Reference proteome</keyword>
<sequence length="141" mass="15275">MNHQSHRNSLGSRLRTAVLLAGLTLVLAPTAATAATAAESSPGEVRSSGQHACERGEFCLWSEQDYGGTLVRLDLRNTNPEQCREVPDGVEGRAFGNLLNRHVTVYQDGDCATEGDFSTYPGPGTFVPRSPYVVRAVKIWN</sequence>
<evidence type="ECO:0000313" key="2">
    <source>
        <dbReference type="EMBL" id="OQO89446.1"/>
    </source>
</evidence>